<dbReference type="Pfam" id="PF08885">
    <property type="entry name" value="GSCFA"/>
    <property type="match status" value="1"/>
</dbReference>
<dbReference type="RefSeq" id="WP_171606145.1">
    <property type="nucleotide sequence ID" value="NZ_WHPF01000002.1"/>
</dbReference>
<accession>A0A8J8JSL8</accession>
<dbReference type="SUPFAM" id="SSF52266">
    <property type="entry name" value="SGNH hydrolase"/>
    <property type="match status" value="1"/>
</dbReference>
<dbReference type="InterPro" id="IPR014982">
    <property type="entry name" value="GSCFA"/>
</dbReference>
<proteinExistence type="predicted"/>
<organism evidence="2 3">
    <name type="scientific">Limnovirga soli</name>
    <dbReference type="NCBI Taxonomy" id="2656915"/>
    <lineage>
        <taxon>Bacteria</taxon>
        <taxon>Pseudomonadati</taxon>
        <taxon>Bacteroidota</taxon>
        <taxon>Chitinophagia</taxon>
        <taxon>Chitinophagales</taxon>
        <taxon>Chitinophagaceae</taxon>
        <taxon>Limnovirga</taxon>
    </lineage>
</organism>
<keyword evidence="3" id="KW-1185">Reference proteome</keyword>
<name>A0A8J8JSL8_9BACT</name>
<sequence>MQFFAPITIKPLDQPITYKDNLLLTGSCFTEHIGNHLMDVKFNVLQNPNGILFDTPSVCRSILSYIENRQYTADDLFYHNESWHCWQYHSRFSHPDQATCLAMINASQQQAHAFLQKADWLIITLGSSFSYKLAQDLMPVSNCHKVPATQFIKHLNSIEETVTALDTTIHQLFHFNKKIKIIFTISPVRHLRDGVIDNNRSKARLIEAVHHLVNKFSRLYYFPAYELVVDVLRDYRFYDIDLAHPNYAATQFVLEKFAECCFNNATITQMEEIRKIAMAMQHKPFNPASQQHKQFLKTQLQRTQLLQEQNPWLDFTKELNYFAS</sequence>
<feature type="domain" description="GSCFA" evidence="1">
    <location>
        <begin position="22"/>
        <end position="257"/>
    </location>
</feature>
<dbReference type="AlphaFoldDB" id="A0A8J8JSL8"/>
<reference evidence="2" key="1">
    <citation type="submission" date="2019-10" db="EMBL/GenBank/DDBJ databases">
        <title>Draft genome sequence of Panacibacter sp. KCS-6.</title>
        <authorList>
            <person name="Yim K.J."/>
        </authorList>
    </citation>
    <scope>NUCLEOTIDE SEQUENCE</scope>
    <source>
        <strain evidence="2">KCS-6</strain>
    </source>
</reference>
<dbReference type="CDD" id="cd00229">
    <property type="entry name" value="SGNH_hydrolase"/>
    <property type="match status" value="1"/>
</dbReference>
<dbReference type="Proteomes" id="UP000598971">
    <property type="component" value="Unassembled WGS sequence"/>
</dbReference>
<dbReference type="EMBL" id="WHPF01000002">
    <property type="protein sequence ID" value="NNV54215.1"/>
    <property type="molecule type" value="Genomic_DNA"/>
</dbReference>
<evidence type="ECO:0000313" key="3">
    <source>
        <dbReference type="Proteomes" id="UP000598971"/>
    </source>
</evidence>
<evidence type="ECO:0000313" key="2">
    <source>
        <dbReference type="EMBL" id="NNV54215.1"/>
    </source>
</evidence>
<evidence type="ECO:0000259" key="1">
    <source>
        <dbReference type="Pfam" id="PF08885"/>
    </source>
</evidence>
<protein>
    <submittedName>
        <fullName evidence="2">GSCFA domain-containing protein</fullName>
    </submittedName>
</protein>
<comment type="caution">
    <text evidence="2">The sequence shown here is derived from an EMBL/GenBank/DDBJ whole genome shotgun (WGS) entry which is preliminary data.</text>
</comment>
<gene>
    <name evidence="2" type="ORF">GD597_02000</name>
</gene>